<dbReference type="InterPro" id="IPR003691">
    <property type="entry name" value="FluC"/>
</dbReference>
<organism evidence="11 12">
    <name type="scientific">Alicyclobacillus cycloheptanicus</name>
    <dbReference type="NCBI Taxonomy" id="1457"/>
    <lineage>
        <taxon>Bacteria</taxon>
        <taxon>Bacillati</taxon>
        <taxon>Bacillota</taxon>
        <taxon>Bacilli</taxon>
        <taxon>Bacillales</taxon>
        <taxon>Alicyclobacillaceae</taxon>
        <taxon>Alicyclobacillus</taxon>
    </lineage>
</organism>
<sequence length="121" mass="13228">MSAVNPLLVGGGSAAGALARYVLGHAVARVNTSQFPWSTWIINMAGTFLLGLFFEEFTVLRHDTDLWLVLGVGFCGGFTTFSTLSVEAVHLLRSRVILGIVYLMSSLAIGLFLAWVIQFWF</sequence>
<proteinExistence type="inferred from homology"/>
<protein>
    <recommendedName>
        <fullName evidence="10">Fluoride-specific ion channel FluC</fullName>
    </recommendedName>
</protein>
<keyword evidence="10" id="KW-0915">Sodium</keyword>
<feature type="transmembrane region" description="Helical" evidence="10">
    <location>
        <begin position="6"/>
        <end position="23"/>
    </location>
</feature>
<dbReference type="Proteomes" id="UP001232973">
    <property type="component" value="Unassembled WGS sequence"/>
</dbReference>
<dbReference type="PANTHER" id="PTHR28259:SF1">
    <property type="entry name" value="FLUORIDE EXPORT PROTEIN 1-RELATED"/>
    <property type="match status" value="1"/>
</dbReference>
<dbReference type="EMBL" id="JAUSTP010000002">
    <property type="protein sequence ID" value="MDQ0188814.1"/>
    <property type="molecule type" value="Genomic_DNA"/>
</dbReference>
<feature type="transmembrane region" description="Helical" evidence="10">
    <location>
        <begin position="66"/>
        <end position="84"/>
    </location>
</feature>
<name>A0ABT9XET7_9BACL</name>
<keyword evidence="6 10" id="KW-0407">Ion channel</keyword>
<comment type="caution">
    <text evidence="11">The sequence shown here is derived from an EMBL/GenBank/DDBJ whole genome shotgun (WGS) entry which is preliminary data.</text>
</comment>
<feature type="transmembrane region" description="Helical" evidence="10">
    <location>
        <begin position="96"/>
        <end position="117"/>
    </location>
</feature>
<evidence type="ECO:0000256" key="5">
    <source>
        <dbReference type="ARBA" id="ARBA00023136"/>
    </source>
</evidence>
<keyword evidence="10" id="KW-0406">Ion transport</keyword>
<evidence type="ECO:0000256" key="2">
    <source>
        <dbReference type="ARBA" id="ARBA00022475"/>
    </source>
</evidence>
<dbReference type="Pfam" id="PF02537">
    <property type="entry name" value="CRCB"/>
    <property type="match status" value="1"/>
</dbReference>
<evidence type="ECO:0000313" key="11">
    <source>
        <dbReference type="EMBL" id="MDQ0188814.1"/>
    </source>
</evidence>
<evidence type="ECO:0000256" key="10">
    <source>
        <dbReference type="HAMAP-Rule" id="MF_00454"/>
    </source>
</evidence>
<comment type="activity regulation">
    <text evidence="10">Na(+) is not transported, but it plays an essential structural role and its presence is essential for fluoride channel function.</text>
</comment>
<comment type="function">
    <text evidence="9 10">Fluoride-specific ion channel. Important for reducing fluoride concentration in the cell, thus reducing its toxicity.</text>
</comment>
<dbReference type="RefSeq" id="WP_274455213.1">
    <property type="nucleotide sequence ID" value="NZ_CP067097.1"/>
</dbReference>
<keyword evidence="5 10" id="KW-0472">Membrane</keyword>
<keyword evidence="3 10" id="KW-0812">Transmembrane</keyword>
<keyword evidence="10" id="KW-0813">Transport</keyword>
<keyword evidence="4 10" id="KW-1133">Transmembrane helix</keyword>
<comment type="subcellular location">
    <subcellularLocation>
        <location evidence="1 10">Cell membrane</location>
        <topology evidence="1 10">Multi-pass membrane protein</topology>
    </subcellularLocation>
</comment>
<evidence type="ECO:0000256" key="8">
    <source>
        <dbReference type="ARBA" id="ARBA00035585"/>
    </source>
</evidence>
<evidence type="ECO:0000256" key="1">
    <source>
        <dbReference type="ARBA" id="ARBA00004651"/>
    </source>
</evidence>
<comment type="similarity">
    <text evidence="7 10">Belongs to the fluoride channel Fluc/FEX (TC 1.A.43) family.</text>
</comment>
<keyword evidence="12" id="KW-1185">Reference proteome</keyword>
<evidence type="ECO:0000256" key="3">
    <source>
        <dbReference type="ARBA" id="ARBA00022692"/>
    </source>
</evidence>
<reference evidence="11 12" key="1">
    <citation type="submission" date="2023-07" db="EMBL/GenBank/DDBJ databases">
        <title>Genomic Encyclopedia of Type Strains, Phase IV (KMG-IV): sequencing the most valuable type-strain genomes for metagenomic binning, comparative biology and taxonomic classification.</title>
        <authorList>
            <person name="Goeker M."/>
        </authorList>
    </citation>
    <scope>NUCLEOTIDE SEQUENCE [LARGE SCALE GENOMIC DNA]</scope>
    <source>
        <strain evidence="11 12">DSM 4006</strain>
    </source>
</reference>
<dbReference type="HAMAP" id="MF_00454">
    <property type="entry name" value="FluC"/>
    <property type="match status" value="1"/>
</dbReference>
<feature type="binding site" evidence="10">
    <location>
        <position position="76"/>
    </location>
    <ligand>
        <name>Na(+)</name>
        <dbReference type="ChEBI" id="CHEBI:29101"/>
        <note>structural</note>
    </ligand>
</feature>
<feature type="transmembrane region" description="Helical" evidence="10">
    <location>
        <begin position="35"/>
        <end position="54"/>
    </location>
</feature>
<gene>
    <name evidence="10" type="primary">fluC</name>
    <name evidence="10" type="synonym">crcB</name>
    <name evidence="11" type="ORF">J2S03_000626</name>
</gene>
<evidence type="ECO:0000256" key="4">
    <source>
        <dbReference type="ARBA" id="ARBA00022989"/>
    </source>
</evidence>
<evidence type="ECO:0000256" key="9">
    <source>
        <dbReference type="ARBA" id="ARBA00049940"/>
    </source>
</evidence>
<evidence type="ECO:0000256" key="6">
    <source>
        <dbReference type="ARBA" id="ARBA00023303"/>
    </source>
</evidence>
<evidence type="ECO:0000313" key="12">
    <source>
        <dbReference type="Proteomes" id="UP001232973"/>
    </source>
</evidence>
<comment type="catalytic activity">
    <reaction evidence="8">
        <text>fluoride(in) = fluoride(out)</text>
        <dbReference type="Rhea" id="RHEA:76159"/>
        <dbReference type="ChEBI" id="CHEBI:17051"/>
    </reaction>
    <physiologicalReaction direction="left-to-right" evidence="8">
        <dbReference type="Rhea" id="RHEA:76160"/>
    </physiologicalReaction>
</comment>
<feature type="binding site" evidence="10">
    <location>
        <position position="79"/>
    </location>
    <ligand>
        <name>Na(+)</name>
        <dbReference type="ChEBI" id="CHEBI:29101"/>
        <note>structural</note>
    </ligand>
</feature>
<keyword evidence="10" id="KW-0479">Metal-binding</keyword>
<keyword evidence="2 10" id="KW-1003">Cell membrane</keyword>
<dbReference type="PANTHER" id="PTHR28259">
    <property type="entry name" value="FLUORIDE EXPORT PROTEIN 1-RELATED"/>
    <property type="match status" value="1"/>
</dbReference>
<evidence type="ECO:0000256" key="7">
    <source>
        <dbReference type="ARBA" id="ARBA00035120"/>
    </source>
</evidence>
<accession>A0ABT9XET7</accession>